<gene>
    <name evidence="2" type="ORF">EXIGLDRAFT_705703</name>
</gene>
<accession>A0A165KGG1</accession>
<dbReference type="AlphaFoldDB" id="A0A165KGG1"/>
<keyword evidence="1" id="KW-1133">Transmembrane helix</keyword>
<dbReference type="Proteomes" id="UP000077266">
    <property type="component" value="Unassembled WGS sequence"/>
</dbReference>
<reference evidence="2 3" key="1">
    <citation type="journal article" date="2016" name="Mol. Biol. Evol.">
        <title>Comparative Genomics of Early-Diverging Mushroom-Forming Fungi Provides Insights into the Origins of Lignocellulose Decay Capabilities.</title>
        <authorList>
            <person name="Nagy L.G."/>
            <person name="Riley R."/>
            <person name="Tritt A."/>
            <person name="Adam C."/>
            <person name="Daum C."/>
            <person name="Floudas D."/>
            <person name="Sun H."/>
            <person name="Yadav J.S."/>
            <person name="Pangilinan J."/>
            <person name="Larsson K.H."/>
            <person name="Matsuura K."/>
            <person name="Barry K."/>
            <person name="Labutti K."/>
            <person name="Kuo R."/>
            <person name="Ohm R.A."/>
            <person name="Bhattacharya S.S."/>
            <person name="Shirouzu T."/>
            <person name="Yoshinaga Y."/>
            <person name="Martin F.M."/>
            <person name="Grigoriev I.V."/>
            <person name="Hibbett D.S."/>
        </authorList>
    </citation>
    <scope>NUCLEOTIDE SEQUENCE [LARGE SCALE GENOMIC DNA]</scope>
    <source>
        <strain evidence="2 3">HHB12029</strain>
    </source>
</reference>
<keyword evidence="1" id="KW-0472">Membrane</keyword>
<evidence type="ECO:0000313" key="3">
    <source>
        <dbReference type="Proteomes" id="UP000077266"/>
    </source>
</evidence>
<proteinExistence type="predicted"/>
<feature type="transmembrane region" description="Helical" evidence="1">
    <location>
        <begin position="140"/>
        <end position="164"/>
    </location>
</feature>
<organism evidence="2 3">
    <name type="scientific">Exidia glandulosa HHB12029</name>
    <dbReference type="NCBI Taxonomy" id="1314781"/>
    <lineage>
        <taxon>Eukaryota</taxon>
        <taxon>Fungi</taxon>
        <taxon>Dikarya</taxon>
        <taxon>Basidiomycota</taxon>
        <taxon>Agaricomycotina</taxon>
        <taxon>Agaricomycetes</taxon>
        <taxon>Auriculariales</taxon>
        <taxon>Exidiaceae</taxon>
        <taxon>Exidia</taxon>
    </lineage>
</organism>
<protein>
    <submittedName>
        <fullName evidence="2">Uncharacterized protein</fullName>
    </submittedName>
</protein>
<dbReference type="InParanoid" id="A0A165KGG1"/>
<evidence type="ECO:0000256" key="1">
    <source>
        <dbReference type="SAM" id="Phobius"/>
    </source>
</evidence>
<sequence length="343" mass="37775">MSVDDPSSWVPNLTPAQFWVERSYFAGILIGAVAYGVHATLFFLTLTLLWARPRTNWKDYGWIAYITVMFVLSSMGNGGQFKFTEMTWIDDRDYPGGPGAYQLEQSAPSSTMCNIAYITNGWFQDALIIYRFWIIYNRNIYALIGGSILLLGEIVSSILLFIAITTGGKVLNSDISVKLLTAYFALSIALNISLTLVICLKLMFVRRKVGQLVASSAQYLSVSAMLIESAALYAVVGIIFLVPWVSQNPVQQLVLPTLVQLEGIAPILIIMRVAQGRAWAADTESRLNTSTLSFTKSSRGDTVALSSMASKGASTTRFKSSGWSHDEEEVGVKVDEDVLRVSE</sequence>
<keyword evidence="3" id="KW-1185">Reference proteome</keyword>
<feature type="transmembrane region" description="Helical" evidence="1">
    <location>
        <begin position="115"/>
        <end position="133"/>
    </location>
</feature>
<keyword evidence="1" id="KW-0812">Transmembrane</keyword>
<dbReference type="EMBL" id="KV425944">
    <property type="protein sequence ID" value="KZV96300.1"/>
    <property type="molecule type" value="Genomic_DNA"/>
</dbReference>
<feature type="transmembrane region" description="Helical" evidence="1">
    <location>
        <begin position="24"/>
        <end position="50"/>
    </location>
</feature>
<name>A0A165KGG1_EXIGL</name>
<feature type="transmembrane region" description="Helical" evidence="1">
    <location>
        <begin position="217"/>
        <end position="241"/>
    </location>
</feature>
<feature type="transmembrane region" description="Helical" evidence="1">
    <location>
        <begin position="62"/>
        <end position="81"/>
    </location>
</feature>
<evidence type="ECO:0000313" key="2">
    <source>
        <dbReference type="EMBL" id="KZV96300.1"/>
    </source>
</evidence>
<dbReference type="OrthoDB" id="2905268at2759"/>
<feature type="transmembrane region" description="Helical" evidence="1">
    <location>
        <begin position="184"/>
        <end position="205"/>
    </location>
</feature>
<feature type="transmembrane region" description="Helical" evidence="1">
    <location>
        <begin position="253"/>
        <end position="271"/>
    </location>
</feature>